<dbReference type="SUPFAM" id="SSF47616">
    <property type="entry name" value="GST C-terminal domain-like"/>
    <property type="match status" value="1"/>
</dbReference>
<dbReference type="Gene3D" id="1.20.1050.10">
    <property type="match status" value="1"/>
</dbReference>
<dbReference type="InterPro" id="IPR034330">
    <property type="entry name" value="GST_Zeta_C"/>
</dbReference>
<evidence type="ECO:0000259" key="2">
    <source>
        <dbReference type="PROSITE" id="PS50404"/>
    </source>
</evidence>
<dbReference type="Pfam" id="PF13410">
    <property type="entry name" value="GST_C_2"/>
    <property type="match status" value="1"/>
</dbReference>
<dbReference type="SUPFAM" id="SSF52833">
    <property type="entry name" value="Thioredoxin-like"/>
    <property type="match status" value="1"/>
</dbReference>
<dbReference type="RefSeq" id="WP_281929052.1">
    <property type="nucleotide sequence ID" value="NZ_AP027142.1"/>
</dbReference>
<feature type="domain" description="GST C-terminal" evidence="3">
    <location>
        <begin position="88"/>
        <end position="211"/>
    </location>
</feature>
<dbReference type="Gene3D" id="3.40.30.10">
    <property type="entry name" value="Glutaredoxin"/>
    <property type="match status" value="1"/>
</dbReference>
<dbReference type="Pfam" id="PF13409">
    <property type="entry name" value="GST_N_2"/>
    <property type="match status" value="1"/>
</dbReference>
<evidence type="ECO:0000313" key="4">
    <source>
        <dbReference type="EMBL" id="BDV35592.1"/>
    </source>
</evidence>
<dbReference type="SFLD" id="SFLDS00019">
    <property type="entry name" value="Glutathione_Transferase_(cytos"/>
    <property type="match status" value="1"/>
</dbReference>
<dbReference type="InterPro" id="IPR010987">
    <property type="entry name" value="Glutathione-S-Trfase_C-like"/>
</dbReference>
<feature type="domain" description="GST N-terminal" evidence="2">
    <location>
        <begin position="1"/>
        <end position="83"/>
    </location>
</feature>
<dbReference type="PANTHER" id="PTHR42673:SF4">
    <property type="entry name" value="MALEYLACETOACETATE ISOMERASE"/>
    <property type="match status" value="1"/>
</dbReference>
<dbReference type="SFLD" id="SFLDG00358">
    <property type="entry name" value="Main_(cytGST)"/>
    <property type="match status" value="1"/>
</dbReference>
<dbReference type="PROSITE" id="PS50404">
    <property type="entry name" value="GST_NTER"/>
    <property type="match status" value="1"/>
</dbReference>
<dbReference type="CDD" id="cd03191">
    <property type="entry name" value="GST_C_Zeta"/>
    <property type="match status" value="1"/>
</dbReference>
<keyword evidence="4" id="KW-0413">Isomerase</keyword>
<evidence type="ECO:0000259" key="3">
    <source>
        <dbReference type="PROSITE" id="PS50405"/>
    </source>
</evidence>
<dbReference type="InterPro" id="IPR036249">
    <property type="entry name" value="Thioredoxin-like_sf"/>
</dbReference>
<gene>
    <name evidence="4" type="ORF">SS37A_31210</name>
</gene>
<evidence type="ECO:0000256" key="1">
    <source>
        <dbReference type="ARBA" id="ARBA00010007"/>
    </source>
</evidence>
<accession>A0ABM8EC53</accession>
<dbReference type="CDD" id="cd03042">
    <property type="entry name" value="GST_N_Zeta"/>
    <property type="match status" value="1"/>
</dbReference>
<dbReference type="InterPro" id="IPR036282">
    <property type="entry name" value="Glutathione-S-Trfase_C_sf"/>
</dbReference>
<name>A0ABM8EC53_9HYPH</name>
<reference evidence="4 5" key="1">
    <citation type="journal article" date="2023" name="Int. J. Syst. Evol. Microbiol.">
        <title>Methylocystis iwaonis sp. nov., a type II methane-oxidizing bacterium from surface soil of a rice paddy field in Japan, and emended description of the genus Methylocystis (ex Whittenbury et al. 1970) Bowman et al. 1993.</title>
        <authorList>
            <person name="Kaise H."/>
            <person name="Sawadogo J.B."/>
            <person name="Alam M.S."/>
            <person name="Ueno C."/>
            <person name="Dianou D."/>
            <person name="Shinjo R."/>
            <person name="Asakawa S."/>
        </authorList>
    </citation>
    <scope>NUCLEOTIDE SEQUENCE [LARGE SCALE GENOMIC DNA]</scope>
    <source>
        <strain evidence="4 5">SS37A-Re</strain>
    </source>
</reference>
<dbReference type="InterPro" id="IPR004045">
    <property type="entry name" value="Glutathione_S-Trfase_N"/>
</dbReference>
<organism evidence="4 5">
    <name type="scientific">Methylocystis iwaonis</name>
    <dbReference type="NCBI Taxonomy" id="2885079"/>
    <lineage>
        <taxon>Bacteria</taxon>
        <taxon>Pseudomonadati</taxon>
        <taxon>Pseudomonadota</taxon>
        <taxon>Alphaproteobacteria</taxon>
        <taxon>Hyphomicrobiales</taxon>
        <taxon>Methylocystaceae</taxon>
        <taxon>Methylocystis</taxon>
    </lineage>
</organism>
<dbReference type="InterPro" id="IPR034333">
    <property type="entry name" value="GST_Zeta_N"/>
</dbReference>
<comment type="similarity">
    <text evidence="1">Belongs to the GST superfamily. Zeta family.</text>
</comment>
<sequence>MLLYDYFRSSAAFRVRIALALKGISVERRFVHLVRDGGMQKKKAYREKNPQALVPALELDNGVTLTQSVAIIEYLDTLQPTPRLIPDDPILAAKSRAVALAVACDIHPLGNLRVLAYLRDELGQSEQAIADWRKRWVHDGLAAIEQLIDPAPFCFGAQPTIADLCLAPQLFYAARFTIPLDAFPKVRAVGATCDAHPAFRAAHPSAQPDAE</sequence>
<dbReference type="NCBIfam" id="TIGR01262">
    <property type="entry name" value="maiA"/>
    <property type="match status" value="1"/>
</dbReference>
<proteinExistence type="inferred from homology"/>
<dbReference type="InterPro" id="IPR005955">
    <property type="entry name" value="GST_Zeta"/>
</dbReference>
<protein>
    <submittedName>
        <fullName evidence="4">Maleylacetoacetate isomerase</fullName>
    </submittedName>
</protein>
<keyword evidence="5" id="KW-1185">Reference proteome</keyword>
<dbReference type="EMBL" id="AP027142">
    <property type="protein sequence ID" value="BDV35592.1"/>
    <property type="molecule type" value="Genomic_DNA"/>
</dbReference>
<dbReference type="Proteomes" id="UP001317629">
    <property type="component" value="Chromosome"/>
</dbReference>
<dbReference type="PANTHER" id="PTHR42673">
    <property type="entry name" value="MALEYLACETOACETATE ISOMERASE"/>
    <property type="match status" value="1"/>
</dbReference>
<evidence type="ECO:0000313" key="5">
    <source>
        <dbReference type="Proteomes" id="UP001317629"/>
    </source>
</evidence>
<dbReference type="GO" id="GO:0016853">
    <property type="term" value="F:isomerase activity"/>
    <property type="evidence" value="ECO:0007669"/>
    <property type="project" value="UniProtKB-KW"/>
</dbReference>
<dbReference type="InterPro" id="IPR040079">
    <property type="entry name" value="Glutathione_S-Trfase"/>
</dbReference>
<dbReference type="PROSITE" id="PS50405">
    <property type="entry name" value="GST_CTER"/>
    <property type="match status" value="1"/>
</dbReference>